<keyword evidence="3" id="KW-0238">DNA-binding</keyword>
<sequence length="297" mass="32679">MEFRHLKYFVTVAQLRHFTKAAEQLGIAQPPLSQQIKKLEHELGVDLFKRLSRGVELTRAGEVFLKDAESILADAQRAEARVRQVARGESTQVNIGFATSTSTCIPVLEKMASIQSNGIHFNTAEMPMPELVAQLKNKQQDLAIMRVPCYASEPFERKRLLDDPFVAVIPAHHPLARFKSIQLHHLKEQKLLLFPRETGPALYDALSALLGDAGIRLQPQFASPQLRTTIAMAQAGFGIAIVPYSLAEHLDDSAVIVSIEGMTLTSQIVVAWQASNLNAQALNVVAKLSAISAGETR</sequence>
<dbReference type="AlphaFoldDB" id="A0A1R4B1G0"/>
<keyword evidence="7" id="KW-1185">Reference proteome</keyword>
<evidence type="ECO:0000313" key="7">
    <source>
        <dbReference type="Proteomes" id="UP000189475"/>
    </source>
</evidence>
<feature type="domain" description="HTH lysR-type" evidence="5">
    <location>
        <begin position="1"/>
        <end position="58"/>
    </location>
</feature>
<evidence type="ECO:0000259" key="5">
    <source>
        <dbReference type="PROSITE" id="PS50931"/>
    </source>
</evidence>
<dbReference type="OrthoDB" id="646694at2"/>
<evidence type="ECO:0000256" key="4">
    <source>
        <dbReference type="ARBA" id="ARBA00023163"/>
    </source>
</evidence>
<evidence type="ECO:0000313" key="6">
    <source>
        <dbReference type="EMBL" id="SJL82752.1"/>
    </source>
</evidence>
<protein>
    <submittedName>
        <fullName evidence="6">Hca operon transcriptional activator</fullName>
    </submittedName>
</protein>
<dbReference type="GO" id="GO:0003677">
    <property type="term" value="F:DNA binding"/>
    <property type="evidence" value="ECO:0007669"/>
    <property type="project" value="UniProtKB-KW"/>
</dbReference>
<name>A0A1R4B1G0_9VIBR</name>
<dbReference type="PRINTS" id="PR00039">
    <property type="entry name" value="HTHLYSR"/>
</dbReference>
<dbReference type="RefSeq" id="WP_077312331.1">
    <property type="nucleotide sequence ID" value="NZ_AP024887.1"/>
</dbReference>
<dbReference type="InterPro" id="IPR005119">
    <property type="entry name" value="LysR_subst-bd"/>
</dbReference>
<proteinExistence type="inferred from homology"/>
<evidence type="ECO:0000256" key="1">
    <source>
        <dbReference type="ARBA" id="ARBA00009437"/>
    </source>
</evidence>
<dbReference type="InterPro" id="IPR000847">
    <property type="entry name" value="LysR_HTH_N"/>
</dbReference>
<dbReference type="Proteomes" id="UP000189475">
    <property type="component" value="Unassembled WGS sequence"/>
</dbReference>
<dbReference type="PANTHER" id="PTHR30346:SF30">
    <property type="entry name" value="SMALL NEUTRAL PROTEASE REGULATORY PROTEIN"/>
    <property type="match status" value="1"/>
</dbReference>
<organism evidence="6 7">
    <name type="scientific">Vibrio palustris</name>
    <dbReference type="NCBI Taxonomy" id="1918946"/>
    <lineage>
        <taxon>Bacteria</taxon>
        <taxon>Pseudomonadati</taxon>
        <taxon>Pseudomonadota</taxon>
        <taxon>Gammaproteobacteria</taxon>
        <taxon>Vibrionales</taxon>
        <taxon>Vibrionaceae</taxon>
        <taxon>Vibrio</taxon>
    </lineage>
</organism>
<dbReference type="InterPro" id="IPR036390">
    <property type="entry name" value="WH_DNA-bd_sf"/>
</dbReference>
<accession>A0A1R4B1G0</accession>
<dbReference type="PROSITE" id="PS50931">
    <property type="entry name" value="HTH_LYSR"/>
    <property type="match status" value="1"/>
</dbReference>
<dbReference type="Gene3D" id="1.10.10.10">
    <property type="entry name" value="Winged helix-like DNA-binding domain superfamily/Winged helix DNA-binding domain"/>
    <property type="match status" value="1"/>
</dbReference>
<dbReference type="Pfam" id="PF03466">
    <property type="entry name" value="LysR_substrate"/>
    <property type="match status" value="1"/>
</dbReference>
<dbReference type="FunFam" id="1.10.10.10:FF:000001">
    <property type="entry name" value="LysR family transcriptional regulator"/>
    <property type="match status" value="1"/>
</dbReference>
<dbReference type="EMBL" id="FUFT01000002">
    <property type="protein sequence ID" value="SJL82752.1"/>
    <property type="molecule type" value="Genomic_DNA"/>
</dbReference>
<keyword evidence="4" id="KW-0804">Transcription</keyword>
<gene>
    <name evidence="6" type="primary">hcaR_1</name>
    <name evidence="6" type="ORF">VPAL9027_00689</name>
</gene>
<evidence type="ECO:0000256" key="2">
    <source>
        <dbReference type="ARBA" id="ARBA00023015"/>
    </source>
</evidence>
<dbReference type="SUPFAM" id="SSF46785">
    <property type="entry name" value="Winged helix' DNA-binding domain"/>
    <property type="match status" value="1"/>
</dbReference>
<reference evidence="6 7" key="1">
    <citation type="submission" date="2017-02" db="EMBL/GenBank/DDBJ databases">
        <authorList>
            <person name="Peterson S.W."/>
        </authorList>
    </citation>
    <scope>NUCLEOTIDE SEQUENCE [LARGE SCALE GENOMIC DNA]</scope>
    <source>
        <strain evidence="6 7">CECT 9027</strain>
    </source>
</reference>
<dbReference type="PANTHER" id="PTHR30346">
    <property type="entry name" value="TRANSCRIPTIONAL DUAL REGULATOR HCAR-RELATED"/>
    <property type="match status" value="1"/>
</dbReference>
<keyword evidence="2" id="KW-0805">Transcription regulation</keyword>
<dbReference type="Pfam" id="PF00126">
    <property type="entry name" value="HTH_1"/>
    <property type="match status" value="1"/>
</dbReference>
<evidence type="ECO:0000256" key="3">
    <source>
        <dbReference type="ARBA" id="ARBA00023125"/>
    </source>
</evidence>
<dbReference type="InterPro" id="IPR036388">
    <property type="entry name" value="WH-like_DNA-bd_sf"/>
</dbReference>
<dbReference type="STRING" id="1918946.VPAL9027_00689"/>
<dbReference type="SUPFAM" id="SSF53850">
    <property type="entry name" value="Periplasmic binding protein-like II"/>
    <property type="match status" value="1"/>
</dbReference>
<dbReference type="GO" id="GO:0003700">
    <property type="term" value="F:DNA-binding transcription factor activity"/>
    <property type="evidence" value="ECO:0007669"/>
    <property type="project" value="InterPro"/>
</dbReference>
<dbReference type="GO" id="GO:0032993">
    <property type="term" value="C:protein-DNA complex"/>
    <property type="evidence" value="ECO:0007669"/>
    <property type="project" value="TreeGrafter"/>
</dbReference>
<comment type="similarity">
    <text evidence="1">Belongs to the LysR transcriptional regulatory family.</text>
</comment>
<dbReference type="Gene3D" id="3.40.190.10">
    <property type="entry name" value="Periplasmic binding protein-like II"/>
    <property type="match status" value="2"/>
</dbReference>